<comment type="caution">
    <text evidence="3">The sequence shown here is derived from an EMBL/GenBank/DDBJ whole genome shotgun (WGS) entry which is preliminary data.</text>
</comment>
<name>A0A1J1H0B1_PLAGA</name>
<evidence type="ECO:0000313" key="4">
    <source>
        <dbReference type="Proteomes" id="UP000220797"/>
    </source>
</evidence>
<sequence length="1743" mass="209387">MKTYRDYSKDKKERNKKIYKTEYTDLKNLNKSKVNIKNIKTLYNIFLHTEKNSNINKNVNDISEENSSLNNKINNEKNNDIYNNDYSNKFKKKSIYDSNCNSYSDFINNVNIYENNKIQTPKGKDEINFFNKVDFCNNDSKNSNMEYFYSDKNILKNDKLNHEKIEVVSNERNFNEIFDLKNIDDYKKFIYDNNENIIYSKDNGSIINELKLSVINEKKKENLFCNNNHLNEASTNETSCEKDYINSLNNEVSYKDIFNHRKLKSNTSENDIIINTNIDENFDIFNFHDKDNKKSSVNLYCIDKKNETIKEDINFIFEEKNEKINEINDIYDLSENFIFDGHKNEIFNSKKKNDIDDEKYLREINKNEFANKNEIKYENLFSYNNLEQFNCMSINKESNLNNDLINLKKNIECNTENYLINTIVNGEEKQEKEYTNHFDEFFFNKKNVSEVKEKENHTLINNSEEKNSISTDKLDIFICEHFYKSNFDFDSNINENLEKKEIIKKDNNLYLEKWYTKKDISCNNSYLINNIDINENDINLVNNSNNIHNNNINSINENSYIYDNNNKLCNYDDLLSEENDSKFYKKNLNINNLDNLNKDDNLDILEINTSLNNKNFKKSIYEENEEKNKKLSEISSHDNLFIYNSNKIDFKNINRNNSIIESGQKVENLKKVETTINNSYEMVVDNNKKVCQTNSNVNEGEFEKKNFFFDDIENMNTYDINVDNSKLEEKNKDIIELSDHFFLPEAHKINENVFISDKNYEEFFFEIDNDNNKVDKVNYFEKDNKKKNIFGEDINIFEEKNDKDIENKNFVYQNDEKNAFKVDISKTFNENNILNKNDSIRYLENEKKDEKDSKTEIAFIDYYIGGKDNHEIIVENENTSFFEIIEEIENVSKDIIGSNINEENIYENINNNLNECENNEIQKNLNDEQKSSFYKNNYIHKTVISNNANKNDSLVNKEIDNTYAYFDILSDCNKENIKNDDSFKNEEENKNVEVKKGLNDTMKIYEEISNNHIDTKLLNYSEIECRNKNKIFTPESSELFNEHTLKSFDTIYDILMTKNYFEIFSFFHQNDKFSYEDINIPNFQIYLKKVKNIMKSGFNEMYDYNDFIHKFIDEIFNMNINDFFFFNIYIDNMNKYINKKNILVNNISNTHHFISDFYKKHEKVLTLEIFYKNMSYSLYFLVFINLLIELWYSLIYDLKKENYDKLLSSLINYLNKKKLVYVLKKIYNYLYKIYEELNKSTMDEKQKKKIIKVIKKSKSFKLIKKNIYKINNCCFNLLMFFLPLSVPPFKKKFNIFDNLLNYFFKNINKIIFKYIKDNANESFNFNNNYNDSKIYEDNYIQREIYSKEEYKSESDHTEKGENVNESKGEKDIYDLDKKKTNIVVLKEEKNSVNNTKEEISENLNVFKYKTNIENIKEDTKYVDNLKEEKENDSINFENNFSKKKYFLYINNNIEKELNKCIKDIIDNVIKNCKKNICLLKVKNLEQLFLYCFENPPNEKYNDNLTTVVRDLKINEKIEIIEKQLESYIQKNIYFYHIFFKIIIPSVNSITNIFENLETLFTLYVNYKIKKKKKLFYFYDPWLYSYDAFLSFSQLDEIKLSDNHINIFYQKKKKKKKESKEEESKEKGENIYVNENKKNGLNSSKVINNAEDFKIYFKKIDENFISKNIFSNLTNFYSIKYIKQLLLFVKNKKKLKNVDKIKNNINNNKLKIYYSYILKLCYNENYIKINTRALKYLFFHIYFN</sequence>
<dbReference type="GeneID" id="39729149"/>
<keyword evidence="2" id="KW-1133">Transmembrane helix</keyword>
<dbReference type="VEuPathDB" id="PlasmoDB:PGAL8A_00062400"/>
<proteinExistence type="predicted"/>
<reference evidence="3" key="1">
    <citation type="submission" date="2015-04" db="EMBL/GenBank/DDBJ databases">
        <authorList>
            <consortium name="Pathogen Informatics"/>
        </authorList>
    </citation>
    <scope>NUCLEOTIDE SEQUENCE [LARGE SCALE GENOMIC DNA]</scope>
    <source>
        <strain evidence="3">8A</strain>
    </source>
</reference>
<keyword evidence="2" id="KW-0472">Membrane</keyword>
<feature type="coiled-coil region" evidence="1">
    <location>
        <begin position="1375"/>
        <end position="1402"/>
    </location>
</feature>
<protein>
    <submittedName>
        <fullName evidence="3">Uncharacterized protein</fullName>
    </submittedName>
</protein>
<evidence type="ECO:0000256" key="2">
    <source>
        <dbReference type="SAM" id="Phobius"/>
    </source>
</evidence>
<keyword evidence="4" id="KW-1185">Reference proteome</keyword>
<gene>
    <name evidence="3" type="ORF">PGAL8A_00062400</name>
</gene>
<dbReference type="EMBL" id="CVMV01000143">
    <property type="protein sequence ID" value="CRG98185.1"/>
    <property type="molecule type" value="Genomic_DNA"/>
</dbReference>
<feature type="transmembrane region" description="Helical" evidence="2">
    <location>
        <begin position="1176"/>
        <end position="1195"/>
    </location>
</feature>
<dbReference type="OMA" id="KNIYFYH"/>
<dbReference type="RefSeq" id="XP_028530982.1">
    <property type="nucleotide sequence ID" value="XM_028674651.1"/>
</dbReference>
<evidence type="ECO:0000256" key="1">
    <source>
        <dbReference type="SAM" id="Coils"/>
    </source>
</evidence>
<accession>A0A1J1H0B1</accession>
<keyword evidence="2" id="KW-0812">Transmembrane</keyword>
<feature type="transmembrane region" description="Helical" evidence="2">
    <location>
        <begin position="1266"/>
        <end position="1286"/>
    </location>
</feature>
<dbReference type="OrthoDB" id="377691at2759"/>
<organism evidence="3 4">
    <name type="scientific">Plasmodium gallinaceum</name>
    <dbReference type="NCBI Taxonomy" id="5849"/>
    <lineage>
        <taxon>Eukaryota</taxon>
        <taxon>Sar</taxon>
        <taxon>Alveolata</taxon>
        <taxon>Apicomplexa</taxon>
        <taxon>Aconoidasida</taxon>
        <taxon>Haemosporida</taxon>
        <taxon>Plasmodiidae</taxon>
        <taxon>Plasmodium</taxon>
        <taxon>Plasmodium (Haemamoeba)</taxon>
    </lineage>
</organism>
<feature type="coiled-coil region" evidence="1">
    <location>
        <begin position="9"/>
        <end position="79"/>
    </location>
</feature>
<keyword evidence="1" id="KW-0175">Coiled coil</keyword>
<dbReference type="Proteomes" id="UP000220797">
    <property type="component" value="Unassembled WGS sequence"/>
</dbReference>
<evidence type="ECO:0000313" key="3">
    <source>
        <dbReference type="EMBL" id="CRG98185.1"/>
    </source>
</evidence>